<protein>
    <recommendedName>
        <fullName evidence="3">LPS-assembly lipoprotein</fullName>
    </recommendedName>
</protein>
<evidence type="ECO:0008006" key="3">
    <source>
        <dbReference type="Google" id="ProtNLM"/>
    </source>
</evidence>
<dbReference type="EMBL" id="WTYX01000002">
    <property type="protein sequence ID" value="MXO91571.1"/>
    <property type="molecule type" value="Genomic_DNA"/>
</dbReference>
<gene>
    <name evidence="1" type="ORF">GRI41_12110</name>
</gene>
<accession>A0A844ZTC9</accession>
<evidence type="ECO:0000313" key="2">
    <source>
        <dbReference type="Proteomes" id="UP000442714"/>
    </source>
</evidence>
<dbReference type="GO" id="GO:0019867">
    <property type="term" value="C:outer membrane"/>
    <property type="evidence" value="ECO:0007669"/>
    <property type="project" value="InterPro"/>
</dbReference>
<evidence type="ECO:0000313" key="1">
    <source>
        <dbReference type="EMBL" id="MXO91571.1"/>
    </source>
</evidence>
<dbReference type="Gene3D" id="3.30.160.150">
    <property type="entry name" value="Lipoprotein like domain"/>
    <property type="match status" value="1"/>
</dbReference>
<reference evidence="1 2" key="1">
    <citation type="submission" date="2019-12" db="EMBL/GenBank/DDBJ databases">
        <title>Genomic-based taxomic classification of the family Erythrobacteraceae.</title>
        <authorList>
            <person name="Xu L."/>
        </authorList>
    </citation>
    <scope>NUCLEOTIDE SEQUENCE [LARGE SCALE GENOMIC DNA]</scope>
    <source>
        <strain evidence="1 2">KCTC 52763</strain>
    </source>
</reference>
<name>A0A844ZTC9_9SPHN</name>
<dbReference type="AlphaFoldDB" id="A0A844ZTC9"/>
<proteinExistence type="predicted"/>
<comment type="caution">
    <text evidence="1">The sequence shown here is derived from an EMBL/GenBank/DDBJ whole genome shotgun (WGS) entry which is preliminary data.</text>
</comment>
<sequence>MIRAAFAFTLMLSLAACGGLRPMYAGGSEGAVAQGLGAVEVAPIAGQSGWLMRNALRDRLGVAGDVATRYRLEIRLDDRLEGLGVLGDDTIGRERRILRARYQLVDLADGKIILDATAGSDAGIDVVSSEYATIAAEQTALENLSKEVADQIVRQVSLTLREAS</sequence>
<dbReference type="OrthoDB" id="7471538at2"/>
<dbReference type="RefSeq" id="WP_160605232.1">
    <property type="nucleotide sequence ID" value="NZ_WTYX01000002.1"/>
</dbReference>
<dbReference type="PROSITE" id="PS51257">
    <property type="entry name" value="PROKAR_LIPOPROTEIN"/>
    <property type="match status" value="1"/>
</dbReference>
<keyword evidence="2" id="KW-1185">Reference proteome</keyword>
<dbReference type="InterPro" id="IPR007485">
    <property type="entry name" value="LPS_assembly_LptE"/>
</dbReference>
<dbReference type="GO" id="GO:0043165">
    <property type="term" value="P:Gram-negative-bacterium-type cell outer membrane assembly"/>
    <property type="evidence" value="ECO:0007669"/>
    <property type="project" value="InterPro"/>
</dbReference>
<dbReference type="Pfam" id="PF04390">
    <property type="entry name" value="LptE"/>
    <property type="match status" value="1"/>
</dbReference>
<organism evidence="1 2">
    <name type="scientific">Pontixanthobacter aquaemixtae</name>
    <dbReference type="NCBI Taxonomy" id="1958940"/>
    <lineage>
        <taxon>Bacteria</taxon>
        <taxon>Pseudomonadati</taxon>
        <taxon>Pseudomonadota</taxon>
        <taxon>Alphaproteobacteria</taxon>
        <taxon>Sphingomonadales</taxon>
        <taxon>Erythrobacteraceae</taxon>
        <taxon>Pontixanthobacter</taxon>
    </lineage>
</organism>
<dbReference type="Proteomes" id="UP000442714">
    <property type="component" value="Unassembled WGS sequence"/>
</dbReference>